<dbReference type="Gene3D" id="3.60.15.10">
    <property type="entry name" value="Ribonuclease Z/Hydroxyacylglutathione hydrolase-like"/>
    <property type="match status" value="1"/>
</dbReference>
<dbReference type="EMBL" id="FXXI01000002">
    <property type="protein sequence ID" value="SMS00599.1"/>
    <property type="molecule type" value="Genomic_DNA"/>
</dbReference>
<dbReference type="Proteomes" id="UP001283366">
    <property type="component" value="Unassembled WGS sequence"/>
</dbReference>
<evidence type="ECO:0000313" key="4">
    <source>
        <dbReference type="EMBL" id="SMS00599.1"/>
    </source>
</evidence>
<dbReference type="OrthoDB" id="9805728at2"/>
<dbReference type="InterPro" id="IPR050114">
    <property type="entry name" value="UPF0173_UPF0282_UlaG_hydrolase"/>
</dbReference>
<dbReference type="InterPro" id="IPR001279">
    <property type="entry name" value="Metallo-B-lactamas"/>
</dbReference>
<reference evidence="4 5" key="1">
    <citation type="submission" date="2017-05" db="EMBL/GenBank/DDBJ databases">
        <authorList>
            <person name="Song R."/>
            <person name="Chenine A.L."/>
            <person name="Ruprecht R.M."/>
        </authorList>
    </citation>
    <scope>NUCLEOTIDE SEQUENCE [LARGE SCALE GENOMIC DNA]</scope>
    <source>
        <strain evidence="4 5">CECT 7927</strain>
    </source>
</reference>
<evidence type="ECO:0000259" key="2">
    <source>
        <dbReference type="Pfam" id="PF12706"/>
    </source>
</evidence>
<evidence type="ECO:0000313" key="6">
    <source>
        <dbReference type="Proteomes" id="UP001283366"/>
    </source>
</evidence>
<accession>A0A1Y6ISF0</accession>
<dbReference type="InterPro" id="IPR036866">
    <property type="entry name" value="RibonucZ/Hydroxyglut_hydro"/>
</dbReference>
<keyword evidence="6" id="KW-1185">Reference proteome</keyword>
<dbReference type="GO" id="GO:0016787">
    <property type="term" value="F:hydrolase activity"/>
    <property type="evidence" value="ECO:0007669"/>
    <property type="project" value="UniProtKB-KW"/>
</dbReference>
<dbReference type="Pfam" id="PF12706">
    <property type="entry name" value="Lactamase_B_2"/>
    <property type="match status" value="1"/>
</dbReference>
<protein>
    <submittedName>
        <fullName evidence="3">MBL fold metallo-hydrolase</fullName>
    </submittedName>
    <submittedName>
        <fullName evidence="4">Metal-dependent hydrolase</fullName>
    </submittedName>
</protein>
<dbReference type="PANTHER" id="PTHR43546:SF9">
    <property type="entry name" value="L-ASCORBATE-6-PHOSPHATE LACTONASE ULAG-RELATED"/>
    <property type="match status" value="1"/>
</dbReference>
<sequence length="256" mass="28140">MQLTQIRNATVRITYAGTRFLVDPMLAPKGSYPGFPGTLNDHLSNPLVELPMSLDEITDVDAVIVTHTHLDHWDPVAAQVIPKEKTMFVQHQQDAELLEQAGFRDIRVLDEHTEFNGITLVKTPGQHGSDTTIAALRERLGEVCGIIFQHPAEKNVYLAGDTVWNDMVRQTLSRFCPETVILNAGDAQIPALGSIIMGKDDLWQVHQAAPDATLIAVHLEAVNHAALSRRELAAFVAEKSISGQVLIPQDGETLMC</sequence>
<feature type="domain" description="Metallo-beta-lactamase" evidence="2">
    <location>
        <begin position="18"/>
        <end position="218"/>
    </location>
</feature>
<dbReference type="Proteomes" id="UP000196125">
    <property type="component" value="Unassembled WGS sequence"/>
</dbReference>
<gene>
    <name evidence="3" type="ORF">SBX37_00455</name>
    <name evidence="4" type="ORF">VIM7927_01865</name>
</gene>
<dbReference type="EMBL" id="JAWRCO010000001">
    <property type="protein sequence ID" value="MDW6001379.1"/>
    <property type="molecule type" value="Genomic_DNA"/>
</dbReference>
<dbReference type="PANTHER" id="PTHR43546">
    <property type="entry name" value="UPF0173 METAL-DEPENDENT HYDROLASE MJ1163-RELATED"/>
    <property type="match status" value="1"/>
</dbReference>
<dbReference type="AlphaFoldDB" id="A0A1Y6ISF0"/>
<evidence type="ECO:0000313" key="3">
    <source>
        <dbReference type="EMBL" id="MDW6001379.1"/>
    </source>
</evidence>
<dbReference type="RefSeq" id="WP_087480630.1">
    <property type="nucleotide sequence ID" value="NZ_AP024883.1"/>
</dbReference>
<proteinExistence type="predicted"/>
<keyword evidence="1 4" id="KW-0378">Hydrolase</keyword>
<name>A0A1Y6ISF0_9VIBR</name>
<dbReference type="SUPFAM" id="SSF56281">
    <property type="entry name" value="Metallo-hydrolase/oxidoreductase"/>
    <property type="match status" value="1"/>
</dbReference>
<evidence type="ECO:0000256" key="1">
    <source>
        <dbReference type="ARBA" id="ARBA00022801"/>
    </source>
</evidence>
<evidence type="ECO:0000313" key="5">
    <source>
        <dbReference type="Proteomes" id="UP000196125"/>
    </source>
</evidence>
<organism evidence="4 5">
    <name type="scientific">Vibrio mangrovi</name>
    <dbReference type="NCBI Taxonomy" id="474394"/>
    <lineage>
        <taxon>Bacteria</taxon>
        <taxon>Pseudomonadati</taxon>
        <taxon>Pseudomonadota</taxon>
        <taxon>Gammaproteobacteria</taxon>
        <taxon>Vibrionales</taxon>
        <taxon>Vibrionaceae</taxon>
        <taxon>Vibrio</taxon>
    </lineage>
</organism>
<reference evidence="3 6" key="2">
    <citation type="submission" date="2023-11" db="EMBL/GenBank/DDBJ databases">
        <title>Plant-associative lifestyle of Vibrio porteresiae and its evolutionary dynamics.</title>
        <authorList>
            <person name="Rameshkumar N."/>
            <person name="Kirti K."/>
        </authorList>
    </citation>
    <scope>NUCLEOTIDE SEQUENCE [LARGE SCALE GENOMIC DNA]</scope>
    <source>
        <strain evidence="3 6">MSSRF38</strain>
    </source>
</reference>